<proteinExistence type="inferred from homology"/>
<dbReference type="EMBL" id="CP006604">
    <property type="protein sequence ID" value="AHA27969.1"/>
    <property type="molecule type" value="Genomic_DNA"/>
</dbReference>
<dbReference type="PANTHER" id="PTHR10072">
    <property type="entry name" value="IRON-SULFUR CLUSTER ASSEMBLY PROTEIN"/>
    <property type="match status" value="1"/>
</dbReference>
<protein>
    <submittedName>
        <fullName evidence="3">Iron binding protein SufA for iron-sulfur cluster assembly</fullName>
    </submittedName>
</protein>
<dbReference type="PATRIC" id="fig|1261131.3.peg.591"/>
<dbReference type="GO" id="GO:0016226">
    <property type="term" value="P:iron-sulfur cluster assembly"/>
    <property type="evidence" value="ECO:0007669"/>
    <property type="project" value="InterPro"/>
</dbReference>
<accession>U6B4H3</accession>
<evidence type="ECO:0000313" key="4">
    <source>
        <dbReference type="Proteomes" id="UP000017862"/>
    </source>
</evidence>
<dbReference type="GO" id="GO:0005737">
    <property type="term" value="C:cytoplasm"/>
    <property type="evidence" value="ECO:0007669"/>
    <property type="project" value="TreeGrafter"/>
</dbReference>
<dbReference type="InterPro" id="IPR050322">
    <property type="entry name" value="Fe-S_cluster_asmbl/transfer"/>
</dbReference>
<dbReference type="RefSeq" id="WP_007557492.1">
    <property type="nucleotide sequence ID" value="NC_022793.1"/>
</dbReference>
<organism evidence="3 4">
    <name type="scientific">Candidatus Liberibacter americanus str. Sao Paulo</name>
    <dbReference type="NCBI Taxonomy" id="1261131"/>
    <lineage>
        <taxon>Bacteria</taxon>
        <taxon>Pseudomonadati</taxon>
        <taxon>Pseudomonadota</taxon>
        <taxon>Alphaproteobacteria</taxon>
        <taxon>Hyphomicrobiales</taxon>
        <taxon>Rhizobiaceae</taxon>
        <taxon>Liberibacter</taxon>
    </lineage>
</organism>
<evidence type="ECO:0000256" key="1">
    <source>
        <dbReference type="ARBA" id="ARBA00006718"/>
    </source>
</evidence>
<dbReference type="NCBIfam" id="TIGR01997">
    <property type="entry name" value="sufA_proteo"/>
    <property type="match status" value="1"/>
</dbReference>
<gene>
    <name evidence="3" type="primary">iscA</name>
    <name evidence="3" type="ORF">lam_622</name>
</gene>
<reference evidence="3 4" key="1">
    <citation type="journal article" date="2014" name="Mol. Plant Microbe Interact.">
        <title>The complete genome sequence of Candidatus Liberibacter americanus, associated with citrus Huanglongbing.</title>
        <authorList>
            <person name="Wulff N.A."/>
            <person name="Zhang S."/>
            <person name="Setubal J.C."/>
            <person name="Almeida N.F."/>
            <person name="Martins E.C."/>
            <person name="Harakava R."/>
            <person name="Kumar D."/>
            <person name="Rangel L.T."/>
            <person name="Foissac X."/>
            <person name="Bove J."/>
            <person name="Gabriel D.W."/>
        </authorList>
    </citation>
    <scope>NUCLEOTIDE SEQUENCE [LARGE SCALE GENOMIC DNA]</scope>
    <source>
        <strain evidence="3 4">Sao Paulo</strain>
    </source>
</reference>
<dbReference type="GO" id="GO:0051537">
    <property type="term" value="F:2 iron, 2 sulfur cluster binding"/>
    <property type="evidence" value="ECO:0007669"/>
    <property type="project" value="TreeGrafter"/>
</dbReference>
<dbReference type="InterPro" id="IPR000361">
    <property type="entry name" value="ATAP_core_dom"/>
</dbReference>
<feature type="domain" description="Core" evidence="2">
    <location>
        <begin position="6"/>
        <end position="106"/>
    </location>
</feature>
<dbReference type="KEGG" id="lar:lam_622"/>
<name>U6B4H3_9HYPH</name>
<dbReference type="PANTHER" id="PTHR10072:SF41">
    <property type="entry name" value="IRON-SULFUR CLUSTER ASSEMBLY 1 HOMOLOG, MITOCHONDRIAL"/>
    <property type="match status" value="1"/>
</dbReference>
<dbReference type="NCBIfam" id="TIGR00049">
    <property type="entry name" value="iron-sulfur cluster assembly accessory protein"/>
    <property type="match status" value="1"/>
</dbReference>
<dbReference type="AlphaFoldDB" id="U6B4H3"/>
<keyword evidence="4" id="KW-1185">Reference proteome</keyword>
<dbReference type="HOGENOM" id="CLU_069054_4_2_5"/>
<sequence>MIGDVVNITEAAVSRVKDIVKSSGKNAKGIRISLKKAGCAGFEYTVDLVFDHSKEDDLVEKDGAKIWIDPVALLYIIGMEIDFENTKLCSGFVFRNPNQISACGCGQSVELKRADLVEKFHDKNC</sequence>
<dbReference type="eggNOG" id="COG0316">
    <property type="taxonomic scope" value="Bacteria"/>
</dbReference>
<comment type="similarity">
    <text evidence="1">Belongs to the HesB/IscA family.</text>
</comment>
<dbReference type="InterPro" id="IPR035903">
    <property type="entry name" value="HesB-like_dom_sf"/>
</dbReference>
<evidence type="ECO:0000259" key="2">
    <source>
        <dbReference type="Pfam" id="PF01521"/>
    </source>
</evidence>
<dbReference type="InterPro" id="IPR011298">
    <property type="entry name" value="SufA_proteobacteria"/>
</dbReference>
<evidence type="ECO:0000313" key="3">
    <source>
        <dbReference type="EMBL" id="AHA27969.1"/>
    </source>
</evidence>
<dbReference type="Gene3D" id="2.60.300.12">
    <property type="entry name" value="HesB-like domain"/>
    <property type="match status" value="1"/>
</dbReference>
<dbReference type="InterPro" id="IPR016092">
    <property type="entry name" value="ATAP"/>
</dbReference>
<dbReference type="STRING" id="1261131.lam_622"/>
<dbReference type="SUPFAM" id="SSF89360">
    <property type="entry name" value="HesB-like domain"/>
    <property type="match status" value="1"/>
</dbReference>
<dbReference type="Pfam" id="PF01521">
    <property type="entry name" value="Fe-S_biosyn"/>
    <property type="match status" value="1"/>
</dbReference>
<dbReference type="Proteomes" id="UP000017862">
    <property type="component" value="Chromosome"/>
</dbReference>